<dbReference type="STRING" id="926571.NVIE_028710"/>
<dbReference type="GeneID" id="74948105"/>
<proteinExistence type="predicted"/>
<organism evidence="1 2">
    <name type="scientific">Nitrososphaera viennensis EN76</name>
    <dbReference type="NCBI Taxonomy" id="926571"/>
    <lineage>
        <taxon>Archaea</taxon>
        <taxon>Nitrososphaerota</taxon>
        <taxon>Nitrososphaeria</taxon>
        <taxon>Nitrososphaerales</taxon>
        <taxon>Nitrososphaeraceae</taxon>
        <taxon>Nitrososphaera</taxon>
    </lineage>
</organism>
<dbReference type="EMBL" id="CP007536">
    <property type="protein sequence ID" value="AIC17146.1"/>
    <property type="molecule type" value="Genomic_DNA"/>
</dbReference>
<sequence length="163" mass="19260">MHQTLSEPDQLLIEIARSVCSEEGMDFNSLDARQVRGLIYYWCSSCNRIYPLTHLVVSKRKNICEHCKDKVKMYSNSNKYGKLRRRIFNRILDMREKESEMENVGVPYSMYTYEELAGDVERSRSIIKAHERDSEFRELDATIRQNMRIIRRIMGLSGKAGRR</sequence>
<dbReference type="OrthoDB" id="377351at2157"/>
<dbReference type="RefSeq" id="WP_144239764.1">
    <property type="nucleotide sequence ID" value="NZ_CP007536.1"/>
</dbReference>
<evidence type="ECO:0000313" key="1">
    <source>
        <dbReference type="EMBL" id="AIC17146.1"/>
    </source>
</evidence>
<accession>A0A060HUN9</accession>
<dbReference type="HOGENOM" id="CLU_1623514_0_0_2"/>
<gene>
    <name evidence="1" type="ORF">NVIE_028710</name>
</gene>
<reference evidence="1 2" key="1">
    <citation type="journal article" date="2014" name="Int. J. Syst. Evol. Microbiol.">
        <title>Nitrososphaera viennensis gen. nov., sp. nov., an aerobic and mesophilic, ammonia-oxidizing archaeon from soil and a member of the archaeal phylum Thaumarchaeota.</title>
        <authorList>
            <person name="Stieglmeier M."/>
            <person name="Klingl A."/>
            <person name="Alves R.J."/>
            <person name="Rittmann S.K."/>
            <person name="Melcher M."/>
            <person name="Leisch N."/>
            <person name="Schleper C."/>
        </authorList>
    </citation>
    <scope>NUCLEOTIDE SEQUENCE [LARGE SCALE GENOMIC DNA]</scope>
    <source>
        <strain evidence="1">EN76</strain>
    </source>
</reference>
<name>A0A060HUN9_9ARCH</name>
<dbReference type="Proteomes" id="UP000027093">
    <property type="component" value="Chromosome"/>
</dbReference>
<dbReference type="KEGG" id="nvn:NVIE_028710"/>
<keyword evidence="2" id="KW-1185">Reference proteome</keyword>
<evidence type="ECO:0000313" key="2">
    <source>
        <dbReference type="Proteomes" id="UP000027093"/>
    </source>
</evidence>
<protein>
    <submittedName>
        <fullName evidence="1">Uncharacterized protein</fullName>
    </submittedName>
</protein>
<dbReference type="AlphaFoldDB" id="A0A060HUN9"/>